<name>A0A4P2QUT9_SORCE</name>
<keyword evidence="1" id="KW-0472">Membrane</keyword>
<dbReference type="Proteomes" id="UP000295497">
    <property type="component" value="Chromosome"/>
</dbReference>
<dbReference type="AlphaFoldDB" id="A0A4P2QUT9"/>
<gene>
    <name evidence="2" type="ORF">SOCE836_060530</name>
</gene>
<evidence type="ECO:0000256" key="1">
    <source>
        <dbReference type="SAM" id="Phobius"/>
    </source>
</evidence>
<keyword evidence="1" id="KW-0812">Transmembrane</keyword>
<feature type="transmembrane region" description="Helical" evidence="1">
    <location>
        <begin position="72"/>
        <end position="92"/>
    </location>
</feature>
<keyword evidence="1" id="KW-1133">Transmembrane helix</keyword>
<protein>
    <recommendedName>
        <fullName evidence="4">GYF domain-containing protein</fullName>
    </recommendedName>
</protein>
<dbReference type="RefSeq" id="WP_129577181.1">
    <property type="nucleotide sequence ID" value="NZ_CP012672.1"/>
</dbReference>
<proteinExistence type="predicted"/>
<sequence length="135" mass="14445">MEWEILDGQTVQGPFAEAAVIAEIRKGLPPTTKARPVGKEHWRPIGAHEPFAHALSELIRSPTSPVAARSQIYDGITFVIWAAVLAWSGYVLSDSLGASSKSAPFDAGWVAVAAKCTFGYVVGRSLHFIVRAAKG</sequence>
<evidence type="ECO:0000313" key="2">
    <source>
        <dbReference type="EMBL" id="AUX33886.1"/>
    </source>
</evidence>
<dbReference type="EMBL" id="CP012672">
    <property type="protein sequence ID" value="AUX33886.1"/>
    <property type="molecule type" value="Genomic_DNA"/>
</dbReference>
<organism evidence="2 3">
    <name type="scientific">Sorangium cellulosum</name>
    <name type="common">Polyangium cellulosum</name>
    <dbReference type="NCBI Taxonomy" id="56"/>
    <lineage>
        <taxon>Bacteria</taxon>
        <taxon>Pseudomonadati</taxon>
        <taxon>Myxococcota</taxon>
        <taxon>Polyangia</taxon>
        <taxon>Polyangiales</taxon>
        <taxon>Polyangiaceae</taxon>
        <taxon>Sorangium</taxon>
    </lineage>
</organism>
<accession>A0A4P2QUT9</accession>
<evidence type="ECO:0000313" key="3">
    <source>
        <dbReference type="Proteomes" id="UP000295497"/>
    </source>
</evidence>
<reference evidence="2 3" key="1">
    <citation type="submission" date="2015-09" db="EMBL/GenBank/DDBJ databases">
        <title>Sorangium comparison.</title>
        <authorList>
            <person name="Zaburannyi N."/>
            <person name="Bunk B."/>
            <person name="Overmann J."/>
            <person name="Mueller R."/>
        </authorList>
    </citation>
    <scope>NUCLEOTIDE SEQUENCE [LARGE SCALE GENOMIC DNA]</scope>
    <source>
        <strain evidence="2 3">So ce836</strain>
    </source>
</reference>
<evidence type="ECO:0008006" key="4">
    <source>
        <dbReference type="Google" id="ProtNLM"/>
    </source>
</evidence>